<dbReference type="InterPro" id="IPR011011">
    <property type="entry name" value="Znf_FYVE_PHD"/>
</dbReference>
<dbReference type="GO" id="GO:0000122">
    <property type="term" value="P:negative regulation of transcription by RNA polymerase II"/>
    <property type="evidence" value="ECO:0007669"/>
    <property type="project" value="TreeGrafter"/>
</dbReference>
<dbReference type="PANTHER" id="PTHR12346">
    <property type="entry name" value="SIN3B-RELATED"/>
    <property type="match status" value="1"/>
</dbReference>
<dbReference type="InterPro" id="IPR019786">
    <property type="entry name" value="Zinc_finger_PHD-type_CS"/>
</dbReference>
<keyword evidence="3" id="KW-0479">Metal-binding</keyword>
<evidence type="ECO:0000259" key="10">
    <source>
        <dbReference type="PROSITE" id="PS50016"/>
    </source>
</evidence>
<dbReference type="InterPro" id="IPR019787">
    <property type="entry name" value="Znf_PHD-finger"/>
</dbReference>
<gene>
    <name evidence="11" type="ORF">QTG54_005886</name>
</gene>
<dbReference type="AlphaFoldDB" id="A0AAD9DEY0"/>
<sequence>MDPQLDNARNYVALVKISLGAGSSQYKNFLTILKGYRTGEIAVYDVIDQISDLFQGDSGLTLGFNTFLPEDYKIELPPDDGEPRGTDAEEDESNDESNKKMPAKKEARIPNSVTVSIKRRRLVHQIPKNRVTSSTRVLLSPLTSTRQTSDLLYDYDPLADKTFTAYPPQHDVVCKICKGATDSIAPTNNELVLLCDQKGCNAEYHLGCLPSTLVSETNGERVVPEGEIYCKSCAENGATTVLEKYFDRVDYARSHYSCSRAYVISLLENQMRANPEGNIRSGEKNDALNCPPRSELWGAFELNNNLTLNSKDNGDSENNVTPASAGAAFLIGKPFRLYNNLDNEYHVGRIVDWRSCSAYPDFDGNEPSASDDNTVSINDLEYFGTGIISTCEFLVRFPAGVNGRRKELLKWIVLEEHSLAVGIGLIGGKSSKAWTPAMVLARTSLELVPVRKHLHEDDSGELFAKLNDKSAKSGEQWALASFFGQETHALLNLNNEARDLMSNYCSSDKDLSGSEKQLGNTEHHLTSVSVPLALALAERDEEERSKEWNNKVLHDSKHPLALIAGDEYCTQLRLQDGKASLPIELGIDRMWLATLSKKQNHTFHESKDALMSAKHQPVASISNAMALLQSRR</sequence>
<accession>A0AAD9DEY0</accession>
<evidence type="ECO:0000313" key="12">
    <source>
        <dbReference type="Proteomes" id="UP001224775"/>
    </source>
</evidence>
<dbReference type="PANTHER" id="PTHR12346:SF0">
    <property type="entry name" value="SIN3A, ISOFORM G"/>
    <property type="match status" value="1"/>
</dbReference>
<feature type="compositionally biased region" description="Basic and acidic residues" evidence="9">
    <location>
        <begin position="73"/>
        <end position="87"/>
    </location>
</feature>
<evidence type="ECO:0000256" key="2">
    <source>
        <dbReference type="ARBA" id="ARBA00022491"/>
    </source>
</evidence>
<dbReference type="EMBL" id="JATAAI010000009">
    <property type="protein sequence ID" value="KAK1743265.1"/>
    <property type="molecule type" value="Genomic_DNA"/>
</dbReference>
<evidence type="ECO:0000256" key="4">
    <source>
        <dbReference type="ARBA" id="ARBA00022771"/>
    </source>
</evidence>
<feature type="domain" description="PHD-type" evidence="10">
    <location>
        <begin position="171"/>
        <end position="236"/>
    </location>
</feature>
<dbReference type="GO" id="GO:0008270">
    <property type="term" value="F:zinc ion binding"/>
    <property type="evidence" value="ECO:0007669"/>
    <property type="project" value="UniProtKB-KW"/>
</dbReference>
<dbReference type="Gene3D" id="1.20.1160.11">
    <property type="entry name" value="Paired amphipathic helix"/>
    <property type="match status" value="1"/>
</dbReference>
<organism evidence="11 12">
    <name type="scientific">Skeletonema marinoi</name>
    <dbReference type="NCBI Taxonomy" id="267567"/>
    <lineage>
        <taxon>Eukaryota</taxon>
        <taxon>Sar</taxon>
        <taxon>Stramenopiles</taxon>
        <taxon>Ochrophyta</taxon>
        <taxon>Bacillariophyta</taxon>
        <taxon>Coscinodiscophyceae</taxon>
        <taxon>Thalassiosirophycidae</taxon>
        <taxon>Thalassiosirales</taxon>
        <taxon>Skeletonemataceae</taxon>
        <taxon>Skeletonema</taxon>
        <taxon>Skeletonema marinoi-dohrnii complex</taxon>
    </lineage>
</organism>
<dbReference type="GO" id="GO:0003714">
    <property type="term" value="F:transcription corepressor activity"/>
    <property type="evidence" value="ECO:0007669"/>
    <property type="project" value="InterPro"/>
</dbReference>
<reference evidence="11" key="1">
    <citation type="submission" date="2023-06" db="EMBL/GenBank/DDBJ databases">
        <title>Survivors Of The Sea: Transcriptome response of Skeletonema marinoi to long-term dormancy.</title>
        <authorList>
            <person name="Pinder M.I.M."/>
            <person name="Kourtchenko O."/>
            <person name="Robertson E.K."/>
            <person name="Larsson T."/>
            <person name="Maumus F."/>
            <person name="Osuna-Cruz C.M."/>
            <person name="Vancaester E."/>
            <person name="Stenow R."/>
            <person name="Vandepoele K."/>
            <person name="Ploug H."/>
            <person name="Bruchert V."/>
            <person name="Godhe A."/>
            <person name="Topel M."/>
        </authorList>
    </citation>
    <scope>NUCLEOTIDE SEQUENCE</scope>
    <source>
        <strain evidence="11">R05AC</strain>
    </source>
</reference>
<dbReference type="PROSITE" id="PS51477">
    <property type="entry name" value="PAH"/>
    <property type="match status" value="1"/>
</dbReference>
<evidence type="ECO:0000313" key="11">
    <source>
        <dbReference type="EMBL" id="KAK1743265.1"/>
    </source>
</evidence>
<evidence type="ECO:0000256" key="3">
    <source>
        <dbReference type="ARBA" id="ARBA00022723"/>
    </source>
</evidence>
<comment type="caution">
    <text evidence="11">The sequence shown here is derived from an EMBL/GenBank/DDBJ whole genome shotgun (WGS) entry which is preliminary data.</text>
</comment>
<protein>
    <recommendedName>
        <fullName evidence="10">PHD-type domain-containing protein</fullName>
    </recommendedName>
</protein>
<evidence type="ECO:0000256" key="7">
    <source>
        <dbReference type="PROSITE-ProRule" id="PRU00146"/>
    </source>
</evidence>
<feature type="compositionally biased region" description="Basic and acidic residues" evidence="9">
    <location>
        <begin position="96"/>
        <end position="108"/>
    </location>
</feature>
<dbReference type="PROSITE" id="PS50016">
    <property type="entry name" value="ZF_PHD_2"/>
    <property type="match status" value="1"/>
</dbReference>
<dbReference type="InterPro" id="IPR036600">
    <property type="entry name" value="PAH_sf"/>
</dbReference>
<evidence type="ECO:0000256" key="1">
    <source>
        <dbReference type="ARBA" id="ARBA00004123"/>
    </source>
</evidence>
<dbReference type="InterPro" id="IPR039774">
    <property type="entry name" value="Sin3-like"/>
</dbReference>
<dbReference type="Proteomes" id="UP001224775">
    <property type="component" value="Unassembled WGS sequence"/>
</dbReference>
<dbReference type="InterPro" id="IPR013083">
    <property type="entry name" value="Znf_RING/FYVE/PHD"/>
</dbReference>
<keyword evidence="5" id="KW-0862">Zinc</keyword>
<keyword evidence="12" id="KW-1185">Reference proteome</keyword>
<dbReference type="GO" id="GO:0000118">
    <property type="term" value="C:histone deacetylase complex"/>
    <property type="evidence" value="ECO:0007669"/>
    <property type="project" value="TreeGrafter"/>
</dbReference>
<keyword evidence="2" id="KW-0678">Repressor</keyword>
<evidence type="ECO:0000256" key="9">
    <source>
        <dbReference type="SAM" id="MobiDB-lite"/>
    </source>
</evidence>
<keyword evidence="6 8" id="KW-0539">Nucleus</keyword>
<dbReference type="PROSITE" id="PS01359">
    <property type="entry name" value="ZF_PHD_1"/>
    <property type="match status" value="1"/>
</dbReference>
<dbReference type="GO" id="GO:0000785">
    <property type="term" value="C:chromatin"/>
    <property type="evidence" value="ECO:0007669"/>
    <property type="project" value="TreeGrafter"/>
</dbReference>
<dbReference type="SUPFAM" id="SSF47762">
    <property type="entry name" value="PAH2 domain"/>
    <property type="match status" value="1"/>
</dbReference>
<dbReference type="SUPFAM" id="SSF57903">
    <property type="entry name" value="FYVE/PHD zinc finger"/>
    <property type="match status" value="1"/>
</dbReference>
<evidence type="ECO:0000256" key="5">
    <source>
        <dbReference type="ARBA" id="ARBA00022833"/>
    </source>
</evidence>
<evidence type="ECO:0000256" key="6">
    <source>
        <dbReference type="ARBA" id="ARBA00023242"/>
    </source>
</evidence>
<dbReference type="InterPro" id="IPR001965">
    <property type="entry name" value="Znf_PHD"/>
</dbReference>
<name>A0AAD9DEY0_9STRA</name>
<feature type="region of interest" description="Disordered" evidence="9">
    <location>
        <begin position="73"/>
        <end position="108"/>
    </location>
</feature>
<dbReference type="Pfam" id="PF02671">
    <property type="entry name" value="PAH"/>
    <property type="match status" value="1"/>
</dbReference>
<comment type="subcellular location">
    <subcellularLocation>
        <location evidence="1 8">Nucleus</location>
    </subcellularLocation>
</comment>
<dbReference type="SMART" id="SM00249">
    <property type="entry name" value="PHD"/>
    <property type="match status" value="1"/>
</dbReference>
<keyword evidence="4 7" id="KW-0863">Zinc-finger</keyword>
<proteinExistence type="predicted"/>
<dbReference type="Gene3D" id="3.30.40.10">
    <property type="entry name" value="Zinc/RING finger domain, C3HC4 (zinc finger)"/>
    <property type="match status" value="1"/>
</dbReference>
<dbReference type="InterPro" id="IPR003822">
    <property type="entry name" value="PAH"/>
</dbReference>
<evidence type="ECO:0000256" key="8">
    <source>
        <dbReference type="PROSITE-ProRule" id="PRU00810"/>
    </source>
</evidence>